<comment type="function">
    <text evidence="7">Mechanosensitive channel that participates in the regulation of osmotic pressure changes within the cell, opening in response to stretch forces in the membrane lipid bilayer, without the need for other proteins. Contributes to normal resistance to hypoosmotic shock. Forms an ion channel of 1.0 nanosiemens conductance with a slight preference for anions.</text>
</comment>
<feature type="transmembrane region" description="Helical" evidence="7">
    <location>
        <begin position="166"/>
        <end position="184"/>
    </location>
</feature>
<dbReference type="InterPro" id="IPR023408">
    <property type="entry name" value="MscS_beta-dom_sf"/>
</dbReference>
<feature type="chain" id="PRO_5010294508" description="Small-conductance mechanosensitive channel" evidence="8">
    <location>
        <begin position="20"/>
        <end position="428"/>
    </location>
</feature>
<evidence type="ECO:0000259" key="9">
    <source>
        <dbReference type="PROSITE" id="PS50914"/>
    </source>
</evidence>
<keyword evidence="8" id="KW-0732">Signal</keyword>
<dbReference type="PANTHER" id="PTHR30221">
    <property type="entry name" value="SMALL-CONDUCTANCE MECHANOSENSITIVE CHANNEL"/>
    <property type="match status" value="1"/>
</dbReference>
<keyword evidence="6 7" id="KW-0472">Membrane</keyword>
<dbReference type="Gene3D" id="1.10.287.1260">
    <property type="match status" value="1"/>
</dbReference>
<sequence length="428" mass="46908">MRLFLLFVLFFAVALPAAAQEASGTIATETSAQQDAAIAQRIREILGELGNYEDVTVTVSEGVVTLRGTTTSTVEAVALDPLAARVAGVVAVRNQVTETTDIGDRLNPAIDRFRARLDQFITFMPLALIAAAVFALVVFFGFALARMRQPWERLAPNTFIAEIYRQLLRIAFVIFGIVIALDILNATALLSTILGAAGIIGLALGFAVRDTVENFIASVMLSFRQPFRPNDTVEINGDTGKVIRLTSRATILLSFDGNHIRIPNSSVFKSRIINYTQNAERRFMFSIIVERDTDLQAARAMVEQTVQDLPFILAEPAAQTWIEALHASGVELVVTGWVDQNETSIVRAKGEALRQVKLAIQAAGIVIPDATQAIQLTRETKALPQELQESTQVETVEASEDAALDRIVDAERQEEITEDLLRQDSLKE</sequence>
<evidence type="ECO:0000256" key="1">
    <source>
        <dbReference type="ARBA" id="ARBA00004651"/>
    </source>
</evidence>
<feature type="transmembrane region" description="Helical" evidence="7">
    <location>
        <begin position="190"/>
        <end position="208"/>
    </location>
</feature>
<comment type="subunit">
    <text evidence="7">Homoheptamer.</text>
</comment>
<dbReference type="SUPFAM" id="SSF82861">
    <property type="entry name" value="Mechanosensitive channel protein MscS (YggB), transmembrane region"/>
    <property type="match status" value="1"/>
</dbReference>
<keyword evidence="7" id="KW-0406">Ion transport</keyword>
<dbReference type="InterPro" id="IPR011066">
    <property type="entry name" value="MscS_channel_C_sf"/>
</dbReference>
<dbReference type="SUPFAM" id="SSF82689">
    <property type="entry name" value="Mechanosensitive channel protein MscS (YggB), C-terminal domain"/>
    <property type="match status" value="1"/>
</dbReference>
<dbReference type="InterPro" id="IPR006685">
    <property type="entry name" value="MscS_channel_2nd"/>
</dbReference>
<dbReference type="Pfam" id="PF04972">
    <property type="entry name" value="BON"/>
    <property type="match status" value="1"/>
</dbReference>
<evidence type="ECO:0000256" key="4">
    <source>
        <dbReference type="ARBA" id="ARBA00022692"/>
    </source>
</evidence>
<organism evidence="10 11">
    <name type="scientific">Yoonia rosea</name>
    <dbReference type="NCBI Taxonomy" id="287098"/>
    <lineage>
        <taxon>Bacteria</taxon>
        <taxon>Pseudomonadati</taxon>
        <taxon>Pseudomonadota</taxon>
        <taxon>Alphaproteobacteria</taxon>
        <taxon>Rhodobacterales</taxon>
        <taxon>Paracoccaceae</taxon>
        <taxon>Yoonia</taxon>
    </lineage>
</organism>
<keyword evidence="7" id="KW-0997">Cell inner membrane</keyword>
<evidence type="ECO:0000313" key="10">
    <source>
        <dbReference type="EMBL" id="SIT74576.1"/>
    </source>
</evidence>
<dbReference type="Pfam" id="PF00924">
    <property type="entry name" value="MS_channel_2nd"/>
    <property type="match status" value="1"/>
</dbReference>
<keyword evidence="7" id="KW-0407">Ion channel</keyword>
<comment type="caution">
    <text evidence="7">Lacks conserved residue(s) required for the propagation of feature annotation.</text>
</comment>
<keyword evidence="3" id="KW-1003">Cell membrane</keyword>
<keyword evidence="11" id="KW-1185">Reference proteome</keyword>
<dbReference type="Gene3D" id="3.30.1340.30">
    <property type="match status" value="1"/>
</dbReference>
<dbReference type="Proteomes" id="UP000186997">
    <property type="component" value="Unassembled WGS sequence"/>
</dbReference>
<dbReference type="InterPro" id="IPR045275">
    <property type="entry name" value="MscS_archaea/bacteria_type"/>
</dbReference>
<dbReference type="AlphaFoldDB" id="A0A1R3W971"/>
<proteinExistence type="inferred from homology"/>
<evidence type="ECO:0000256" key="6">
    <source>
        <dbReference type="ARBA" id="ARBA00023136"/>
    </source>
</evidence>
<dbReference type="Gene3D" id="2.30.30.60">
    <property type="match status" value="1"/>
</dbReference>
<name>A0A1R3W971_9RHOB</name>
<dbReference type="InterPro" id="IPR011014">
    <property type="entry name" value="MscS_channel_TM-2"/>
</dbReference>
<comment type="subcellular location">
    <subcellularLocation>
        <location evidence="7">Cell inner membrane</location>
        <topology evidence="7">Multi-pass membrane protein</topology>
    </subcellularLocation>
    <subcellularLocation>
        <location evidence="1">Cell membrane</location>
        <topology evidence="1">Multi-pass membrane protein</topology>
    </subcellularLocation>
</comment>
<accession>A0A1R3W971</accession>
<dbReference type="GO" id="GO:0008381">
    <property type="term" value="F:mechanosensitive monoatomic ion channel activity"/>
    <property type="evidence" value="ECO:0007669"/>
    <property type="project" value="InterPro"/>
</dbReference>
<feature type="signal peptide" evidence="8">
    <location>
        <begin position="1"/>
        <end position="19"/>
    </location>
</feature>
<evidence type="ECO:0000256" key="8">
    <source>
        <dbReference type="SAM" id="SignalP"/>
    </source>
</evidence>
<dbReference type="RefSeq" id="WP_055291876.1">
    <property type="nucleotide sequence ID" value="NZ_FTPR01000001.1"/>
</dbReference>
<keyword evidence="4 7" id="KW-0812">Transmembrane</keyword>
<evidence type="ECO:0000256" key="2">
    <source>
        <dbReference type="ARBA" id="ARBA00008017"/>
    </source>
</evidence>
<reference evidence="11" key="1">
    <citation type="submission" date="2017-01" db="EMBL/GenBank/DDBJ databases">
        <authorList>
            <person name="Varghese N."/>
            <person name="Submissions S."/>
        </authorList>
    </citation>
    <scope>NUCLEOTIDE SEQUENCE [LARGE SCALE GENOMIC DNA]</scope>
    <source>
        <strain evidence="11">DSM 29591</strain>
    </source>
</reference>
<protein>
    <recommendedName>
        <fullName evidence="7">Small-conductance mechanosensitive channel</fullName>
    </recommendedName>
</protein>
<evidence type="ECO:0000256" key="3">
    <source>
        <dbReference type="ARBA" id="ARBA00022475"/>
    </source>
</evidence>
<keyword evidence="5 7" id="KW-1133">Transmembrane helix</keyword>
<dbReference type="PROSITE" id="PS50914">
    <property type="entry name" value="BON"/>
    <property type="match status" value="1"/>
</dbReference>
<dbReference type="OrthoDB" id="9793781at2"/>
<keyword evidence="7" id="KW-0813">Transport</keyword>
<evidence type="ECO:0000256" key="7">
    <source>
        <dbReference type="RuleBase" id="RU369025"/>
    </source>
</evidence>
<comment type="similarity">
    <text evidence="2 7">Belongs to the MscS (TC 1.A.23) family.</text>
</comment>
<dbReference type="GO" id="GO:0005886">
    <property type="term" value="C:plasma membrane"/>
    <property type="evidence" value="ECO:0007669"/>
    <property type="project" value="UniProtKB-SubCell"/>
</dbReference>
<dbReference type="InterPro" id="IPR007055">
    <property type="entry name" value="BON_dom"/>
</dbReference>
<evidence type="ECO:0000313" key="11">
    <source>
        <dbReference type="Proteomes" id="UP000186997"/>
    </source>
</evidence>
<dbReference type="Gene3D" id="3.30.70.100">
    <property type="match status" value="1"/>
</dbReference>
<dbReference type="InterPro" id="IPR010920">
    <property type="entry name" value="LSM_dom_sf"/>
</dbReference>
<gene>
    <name evidence="10" type="ORF">SAMN05421665_0072</name>
</gene>
<dbReference type="PANTHER" id="PTHR30221:SF1">
    <property type="entry name" value="SMALL-CONDUCTANCE MECHANOSENSITIVE CHANNEL"/>
    <property type="match status" value="1"/>
</dbReference>
<feature type="domain" description="BON" evidence="9">
    <location>
        <begin position="34"/>
        <end position="100"/>
    </location>
</feature>
<evidence type="ECO:0000256" key="5">
    <source>
        <dbReference type="ARBA" id="ARBA00022989"/>
    </source>
</evidence>
<dbReference type="STRING" id="287098.SAMN05421665_0072"/>
<dbReference type="EMBL" id="FTPR01000001">
    <property type="protein sequence ID" value="SIT74576.1"/>
    <property type="molecule type" value="Genomic_DNA"/>
</dbReference>
<dbReference type="SUPFAM" id="SSF50182">
    <property type="entry name" value="Sm-like ribonucleoproteins"/>
    <property type="match status" value="1"/>
</dbReference>
<feature type="transmembrane region" description="Helical" evidence="7">
    <location>
        <begin position="120"/>
        <end position="145"/>
    </location>
</feature>